<evidence type="ECO:0000256" key="1">
    <source>
        <dbReference type="ARBA" id="ARBA00009067"/>
    </source>
</evidence>
<dbReference type="InterPro" id="IPR003675">
    <property type="entry name" value="Rce1/LyrA-like_dom"/>
</dbReference>
<feature type="transmembrane region" description="Helical" evidence="2">
    <location>
        <begin position="40"/>
        <end position="58"/>
    </location>
</feature>
<evidence type="ECO:0000313" key="4">
    <source>
        <dbReference type="EMBL" id="MFD1420893.1"/>
    </source>
</evidence>
<dbReference type="EMBL" id="JBHTOJ010000017">
    <property type="protein sequence ID" value="MFD1420893.1"/>
    <property type="molecule type" value="Genomic_DNA"/>
</dbReference>
<evidence type="ECO:0000259" key="3">
    <source>
        <dbReference type="Pfam" id="PF02517"/>
    </source>
</evidence>
<comment type="similarity">
    <text evidence="1">Belongs to the UPF0177 family.</text>
</comment>
<feature type="transmembrane region" description="Helical" evidence="2">
    <location>
        <begin position="70"/>
        <end position="90"/>
    </location>
</feature>
<keyword evidence="4" id="KW-0378">Hydrolase</keyword>
<reference evidence="5" key="1">
    <citation type="journal article" date="2019" name="Int. J. Syst. Evol. Microbiol.">
        <title>The Global Catalogue of Microorganisms (GCM) 10K type strain sequencing project: providing services to taxonomists for standard genome sequencing and annotation.</title>
        <authorList>
            <consortium name="The Broad Institute Genomics Platform"/>
            <consortium name="The Broad Institute Genome Sequencing Center for Infectious Disease"/>
            <person name="Wu L."/>
            <person name="Ma J."/>
        </authorList>
    </citation>
    <scope>NUCLEOTIDE SEQUENCE [LARGE SCALE GENOMIC DNA]</scope>
    <source>
        <strain evidence="5">CCM 8931</strain>
    </source>
</reference>
<feature type="transmembrane region" description="Helical" evidence="2">
    <location>
        <begin position="102"/>
        <end position="124"/>
    </location>
</feature>
<feature type="transmembrane region" description="Helical" evidence="2">
    <location>
        <begin position="162"/>
        <end position="182"/>
    </location>
</feature>
<protein>
    <submittedName>
        <fullName evidence="4">CPBP family intramembrane glutamic endopeptidase</fullName>
        <ecNumber evidence="4">3.4.-.-</ecNumber>
    </submittedName>
</protein>
<keyword evidence="2" id="KW-0812">Transmembrane</keyword>
<keyword evidence="2" id="KW-1133">Transmembrane helix</keyword>
<feature type="domain" description="CAAX prenyl protease 2/Lysostaphin resistance protein A-like" evidence="3">
    <location>
        <begin position="102"/>
        <end position="196"/>
    </location>
</feature>
<dbReference type="GO" id="GO:0016787">
    <property type="term" value="F:hydrolase activity"/>
    <property type="evidence" value="ECO:0007669"/>
    <property type="project" value="UniProtKB-KW"/>
</dbReference>
<gene>
    <name evidence="4" type="ORF">ACFQ5L_07985</name>
</gene>
<keyword evidence="5" id="KW-1185">Reference proteome</keyword>
<organism evidence="4 5">
    <name type="scientific">Lactiplantibacillus songbeiensis</name>
    <dbReference type="NCBI Taxonomy" id="2559920"/>
    <lineage>
        <taxon>Bacteria</taxon>
        <taxon>Bacillati</taxon>
        <taxon>Bacillota</taxon>
        <taxon>Bacilli</taxon>
        <taxon>Lactobacillales</taxon>
        <taxon>Lactobacillaceae</taxon>
        <taxon>Lactiplantibacillus</taxon>
    </lineage>
</organism>
<dbReference type="Proteomes" id="UP001597188">
    <property type="component" value="Unassembled WGS sequence"/>
</dbReference>
<evidence type="ECO:0000256" key="2">
    <source>
        <dbReference type="SAM" id="Phobius"/>
    </source>
</evidence>
<evidence type="ECO:0000313" key="5">
    <source>
        <dbReference type="Proteomes" id="UP001597188"/>
    </source>
</evidence>
<dbReference type="Pfam" id="PF02517">
    <property type="entry name" value="Rce1-like"/>
    <property type="match status" value="1"/>
</dbReference>
<keyword evidence="2" id="KW-0472">Membrane</keyword>
<feature type="transmembrane region" description="Helical" evidence="2">
    <location>
        <begin position="7"/>
        <end position="28"/>
    </location>
</feature>
<sequence length="249" mass="27668">MASRTRNLYGVVINFVLVPIVLILFPYLVKSFIPESFGQLADDVAIVVIAGLLNHYLWHVKIQLFNRQRLGMQLLQCLPAILFLLFSRLPVWLSVSWQRLNIRILLTVIFVALAEELVFRGLLLPLSLSVTHQHDFLAVVISSIGFGFAHIVNIAHMPITVVLLQIILVVATGILWGTVYLATHNLSLTILLHILDDLPLFLTKSAGGLSNVSANQLALAAVIYLGITLLFCGVALLQLHWAHLAEARY</sequence>
<dbReference type="RefSeq" id="WP_137634353.1">
    <property type="nucleotide sequence ID" value="NZ_BJDL01000009.1"/>
</dbReference>
<name>A0ABW4C1P1_9LACO</name>
<accession>A0ABW4C1P1</accession>
<comment type="caution">
    <text evidence="4">The sequence shown here is derived from an EMBL/GenBank/DDBJ whole genome shotgun (WGS) entry which is preliminary data.</text>
</comment>
<dbReference type="EC" id="3.4.-.-" evidence="4"/>
<feature type="transmembrane region" description="Helical" evidence="2">
    <location>
        <begin position="217"/>
        <end position="241"/>
    </location>
</feature>
<proteinExistence type="inferred from homology"/>
<feature type="transmembrane region" description="Helical" evidence="2">
    <location>
        <begin position="136"/>
        <end position="156"/>
    </location>
</feature>